<dbReference type="RefSeq" id="WP_216150391.1">
    <property type="nucleotide sequence ID" value="NZ_JAHLDV010000038.1"/>
</dbReference>
<reference evidence="2 3" key="1">
    <citation type="submission" date="2021-06" db="EMBL/GenBank/DDBJ databases">
        <title>Clostridia strains as spoilage organisms.</title>
        <authorList>
            <person name="Wambui J."/>
            <person name="Stephan R."/>
            <person name="Stevens M.J.A."/>
        </authorList>
    </citation>
    <scope>NUCLEOTIDE SEQUENCE [LARGE SCALE GENOMIC DNA]</scope>
    <source>
        <strain evidence="2 3">DSM 14204</strain>
    </source>
</reference>
<evidence type="ECO:0000256" key="1">
    <source>
        <dbReference type="SAM" id="Phobius"/>
    </source>
</evidence>
<evidence type="ECO:0000313" key="3">
    <source>
        <dbReference type="Proteomes" id="UP000776252"/>
    </source>
</evidence>
<evidence type="ECO:0008006" key="4">
    <source>
        <dbReference type="Google" id="ProtNLM"/>
    </source>
</evidence>
<feature type="transmembrane region" description="Helical" evidence="1">
    <location>
        <begin position="50"/>
        <end position="70"/>
    </location>
</feature>
<dbReference type="Proteomes" id="UP000776252">
    <property type="component" value="Unassembled WGS sequence"/>
</dbReference>
<name>A0ABS6BVD0_9CLOT</name>
<proteinExistence type="predicted"/>
<gene>
    <name evidence="2" type="ORF">KPL37_14160</name>
</gene>
<keyword evidence="1" id="KW-1133">Transmembrane helix</keyword>
<feature type="transmembrane region" description="Helical" evidence="1">
    <location>
        <begin position="76"/>
        <end position="94"/>
    </location>
</feature>
<accession>A0ABS6BVD0</accession>
<feature type="transmembrane region" description="Helical" evidence="1">
    <location>
        <begin position="6"/>
        <end position="29"/>
    </location>
</feature>
<evidence type="ECO:0000313" key="2">
    <source>
        <dbReference type="EMBL" id="MBU3160886.1"/>
    </source>
</evidence>
<keyword evidence="1" id="KW-0472">Membrane</keyword>
<dbReference type="EMBL" id="JAHLDV010000038">
    <property type="protein sequence ID" value="MBU3160886.1"/>
    <property type="molecule type" value="Genomic_DNA"/>
</dbReference>
<sequence>MEFIISTLKFVVTLLVVFYPVQIILKIINEKFNIFTPLQEFIKKSGNEKPIDKFVFIISIVLFLLIGSYINLNDLQFGIIAGAYYAVLFTIFPWH</sequence>
<keyword evidence="1" id="KW-0812">Transmembrane</keyword>
<organism evidence="2 3">
    <name type="scientific">Clostridium frigoris</name>
    <dbReference type="NCBI Taxonomy" id="205327"/>
    <lineage>
        <taxon>Bacteria</taxon>
        <taxon>Bacillati</taxon>
        <taxon>Bacillota</taxon>
        <taxon>Clostridia</taxon>
        <taxon>Eubacteriales</taxon>
        <taxon>Clostridiaceae</taxon>
        <taxon>Clostridium</taxon>
    </lineage>
</organism>
<keyword evidence="3" id="KW-1185">Reference proteome</keyword>
<protein>
    <recommendedName>
        <fullName evidence="4">Branched-chain amino acid transport protein (AzlD)</fullName>
    </recommendedName>
</protein>
<comment type="caution">
    <text evidence="2">The sequence shown here is derived from an EMBL/GenBank/DDBJ whole genome shotgun (WGS) entry which is preliminary data.</text>
</comment>